<dbReference type="Proteomes" id="UP000054639">
    <property type="component" value="Unassembled WGS sequence"/>
</dbReference>
<dbReference type="OrthoDB" id="5634947at2"/>
<reference evidence="3 5" key="2">
    <citation type="submission" date="2018-06" db="EMBL/GenBank/DDBJ databases">
        <authorList>
            <consortium name="Pathogen Informatics"/>
            <person name="Doyle S."/>
        </authorList>
    </citation>
    <scope>NUCLEOTIDE SEQUENCE [LARGE SCALE GENOMIC DNA]</scope>
    <source>
        <strain evidence="3 5">NCTC12376</strain>
    </source>
</reference>
<accession>A0A378KXD1</accession>
<feature type="domain" description="RavJ-like C-terminal" evidence="1">
    <location>
        <begin position="143"/>
        <end position="233"/>
    </location>
</feature>
<proteinExistence type="predicted"/>
<dbReference type="EMBL" id="LNYR01000006">
    <property type="protein sequence ID" value="KTD52822.1"/>
    <property type="molecule type" value="Genomic_DNA"/>
</dbReference>
<organism evidence="3 5">
    <name type="scientific">Legionella quateirensis</name>
    <dbReference type="NCBI Taxonomy" id="45072"/>
    <lineage>
        <taxon>Bacteria</taxon>
        <taxon>Pseudomonadati</taxon>
        <taxon>Pseudomonadota</taxon>
        <taxon>Gammaproteobacteria</taxon>
        <taxon>Legionellales</taxon>
        <taxon>Legionellaceae</taxon>
        <taxon>Legionella</taxon>
    </lineage>
</organism>
<dbReference type="RefSeq" id="WP_058472855.1">
    <property type="nucleotide sequence ID" value="NZ_CAAAIL010000011.1"/>
</dbReference>
<name>A0A378KXD1_9GAMM</name>
<reference evidence="2 4" key="1">
    <citation type="submission" date="2015-11" db="EMBL/GenBank/DDBJ databases">
        <title>Genomic analysis of 38 Legionella species identifies large and diverse effector repertoires.</title>
        <authorList>
            <person name="Burstein D."/>
            <person name="Amaro F."/>
            <person name="Zusman T."/>
            <person name="Lifshitz Z."/>
            <person name="Cohen O."/>
            <person name="Gilbert J.A."/>
            <person name="Pupko T."/>
            <person name="Shuman H.A."/>
            <person name="Segal G."/>
        </authorList>
    </citation>
    <scope>NUCLEOTIDE SEQUENCE [LARGE SCALE GENOMIC DNA]</scope>
    <source>
        <strain evidence="2 4">ATCC 49507</strain>
    </source>
</reference>
<evidence type="ECO:0000313" key="3">
    <source>
        <dbReference type="EMBL" id="STY19242.1"/>
    </source>
</evidence>
<dbReference type="AlphaFoldDB" id="A0A378KXD1"/>
<dbReference type="Pfam" id="PF18493">
    <property type="entry name" value="DUF5617"/>
    <property type="match status" value="1"/>
</dbReference>
<protein>
    <recommendedName>
        <fullName evidence="1">RavJ-like C-terminal domain-containing protein</fullName>
    </recommendedName>
</protein>
<keyword evidence="4" id="KW-1185">Reference proteome</keyword>
<evidence type="ECO:0000313" key="2">
    <source>
        <dbReference type="EMBL" id="KTD52822.1"/>
    </source>
</evidence>
<evidence type="ECO:0000313" key="4">
    <source>
        <dbReference type="Proteomes" id="UP000054639"/>
    </source>
</evidence>
<dbReference type="Proteomes" id="UP000254230">
    <property type="component" value="Unassembled WGS sequence"/>
</dbReference>
<gene>
    <name evidence="2" type="ORF">Lqua_0655</name>
    <name evidence="3" type="ORF">NCTC12376_03074</name>
</gene>
<sequence>MFMFRAKEKKQTGIEYLNSFKVRNEEHKTIQPKINQADFDILVFRATAHYFQREFSPITHISTIMPFRDMYKKLDIASPTLDSIYEDLEEDIEDNKLLSNPIERIVAFQKSFIKEINALFQSSLSYTPYTKEVLSEKVLPRPASYIEIANCFHSEGPLRVARELLNDYTKGDSSIARFFSGHWNRHHTKEIADVVRAIDSGVIKDVPQLIQVLKLIPLENNQGSLAKRINFIERDILREALDAQNSAALKGFNPI</sequence>
<dbReference type="EMBL" id="UGOW01000001">
    <property type="protein sequence ID" value="STY19242.1"/>
    <property type="molecule type" value="Genomic_DNA"/>
</dbReference>
<evidence type="ECO:0000259" key="1">
    <source>
        <dbReference type="Pfam" id="PF18493"/>
    </source>
</evidence>
<evidence type="ECO:0000313" key="5">
    <source>
        <dbReference type="Proteomes" id="UP000254230"/>
    </source>
</evidence>
<dbReference type="InterPro" id="IPR041234">
    <property type="entry name" value="RavJ-like_C"/>
</dbReference>